<reference evidence="4 5" key="1">
    <citation type="submission" date="2024-06" db="EMBL/GenBank/DDBJ databases">
        <authorList>
            <person name="Woo H."/>
        </authorList>
    </citation>
    <scope>NUCLEOTIDE SEQUENCE [LARGE SCALE GENOMIC DNA]</scope>
    <source>
        <strain evidence="4 5">S2-g</strain>
    </source>
</reference>
<evidence type="ECO:0000313" key="4">
    <source>
        <dbReference type="EMBL" id="MEW9625773.1"/>
    </source>
</evidence>
<dbReference type="InterPro" id="IPR025485">
    <property type="entry name" value="DUF4377"/>
</dbReference>
<keyword evidence="1" id="KW-0732">Signal</keyword>
<organism evidence="4 5">
    <name type="scientific">Rhodanobacter geophilus</name>
    <dbReference type="NCBI Taxonomy" id="3162488"/>
    <lineage>
        <taxon>Bacteria</taxon>
        <taxon>Pseudomonadati</taxon>
        <taxon>Pseudomonadota</taxon>
        <taxon>Gammaproteobacteria</taxon>
        <taxon>Lysobacterales</taxon>
        <taxon>Rhodanobacteraceae</taxon>
        <taxon>Rhodanobacter</taxon>
    </lineage>
</organism>
<evidence type="ECO:0000259" key="3">
    <source>
        <dbReference type="Pfam" id="PF14302"/>
    </source>
</evidence>
<dbReference type="Proteomes" id="UP001556170">
    <property type="component" value="Unassembled WGS sequence"/>
</dbReference>
<evidence type="ECO:0000313" key="5">
    <source>
        <dbReference type="Proteomes" id="UP001556170"/>
    </source>
</evidence>
<evidence type="ECO:0000256" key="1">
    <source>
        <dbReference type="SAM" id="SignalP"/>
    </source>
</evidence>
<dbReference type="Pfam" id="PF14302">
    <property type="entry name" value="DUF4377"/>
    <property type="match status" value="1"/>
</dbReference>
<dbReference type="Pfam" id="PF03724">
    <property type="entry name" value="META"/>
    <property type="match status" value="1"/>
</dbReference>
<protein>
    <submittedName>
        <fullName evidence="4">DUF4377 domain-containing protein</fullName>
    </submittedName>
</protein>
<dbReference type="InterPro" id="IPR038670">
    <property type="entry name" value="HslJ-like_sf"/>
</dbReference>
<dbReference type="RefSeq" id="WP_367846063.1">
    <property type="nucleotide sequence ID" value="NZ_JBFOHL010000019.1"/>
</dbReference>
<feature type="signal peptide" evidence="1">
    <location>
        <begin position="1"/>
        <end position="21"/>
    </location>
</feature>
<feature type="domain" description="DUF306" evidence="2">
    <location>
        <begin position="67"/>
        <end position="158"/>
    </location>
</feature>
<sequence length="270" mass="28970">MRVHLLLLPLALAACATLATANGAPATPPRSAGSKATTPDAALLGGYHWQLAKATNRYGQRIAAMFVRSEKPLQLDFDHGRVSVRNSCNGMGGNYRIVNGQLVVGPMMHTMMACANFMLNRLDSLISVRLGIRPTITVTRSGGTLLLQLHTKAGDTLVFTGIPTPETRYGGPGVTEFLEVSPQTVPCNHPLMPSSQCLDVREVHFDANGLKTGTPGDWHVLAQGIEDYTHQPGVRNVLRVKRYTVKNPPADAPAVAYVLDMVVESATAGH</sequence>
<dbReference type="Gene3D" id="2.40.128.270">
    <property type="match status" value="1"/>
</dbReference>
<dbReference type="PANTHER" id="PTHR35535">
    <property type="entry name" value="HEAT SHOCK PROTEIN HSLJ"/>
    <property type="match status" value="1"/>
</dbReference>
<accession>A0ABV3QT55</accession>
<dbReference type="EMBL" id="JBFOHL010000019">
    <property type="protein sequence ID" value="MEW9625773.1"/>
    <property type="molecule type" value="Genomic_DNA"/>
</dbReference>
<name>A0ABV3QT55_9GAMM</name>
<dbReference type="PANTHER" id="PTHR35535:SF1">
    <property type="entry name" value="HEAT SHOCK PROTEIN HSLJ"/>
    <property type="match status" value="1"/>
</dbReference>
<dbReference type="PROSITE" id="PS51257">
    <property type="entry name" value="PROKAR_LIPOPROTEIN"/>
    <property type="match status" value="1"/>
</dbReference>
<dbReference type="InterPro" id="IPR005184">
    <property type="entry name" value="DUF306_Meta_HslJ"/>
</dbReference>
<dbReference type="InterPro" id="IPR053147">
    <property type="entry name" value="Hsp_HslJ-like"/>
</dbReference>
<keyword evidence="5" id="KW-1185">Reference proteome</keyword>
<evidence type="ECO:0000259" key="2">
    <source>
        <dbReference type="Pfam" id="PF03724"/>
    </source>
</evidence>
<proteinExistence type="predicted"/>
<feature type="domain" description="DUF4377" evidence="3">
    <location>
        <begin position="179"/>
        <end position="264"/>
    </location>
</feature>
<comment type="caution">
    <text evidence="4">The sequence shown here is derived from an EMBL/GenBank/DDBJ whole genome shotgun (WGS) entry which is preliminary data.</text>
</comment>
<feature type="chain" id="PRO_5046357694" evidence="1">
    <location>
        <begin position="22"/>
        <end position="270"/>
    </location>
</feature>
<gene>
    <name evidence="4" type="ORF">ABQJ56_16225</name>
</gene>